<keyword evidence="4" id="KW-1133">Transmembrane helix</keyword>
<protein>
    <submittedName>
        <fullName evidence="6">MFS transporter</fullName>
    </submittedName>
</protein>
<reference evidence="6" key="2">
    <citation type="submission" date="2020-02" db="EMBL/GenBank/DDBJ databases">
        <authorList>
            <person name="Matsumoto Y."/>
            <person name="Motooka D."/>
            <person name="Nakamura S."/>
        </authorList>
    </citation>
    <scope>NUCLEOTIDE SEQUENCE</scope>
    <source>
        <strain evidence="6">JCM 13671</strain>
    </source>
</reference>
<keyword evidence="7" id="KW-1185">Reference proteome</keyword>
<evidence type="ECO:0000313" key="6">
    <source>
        <dbReference type="EMBL" id="BBZ31397.1"/>
    </source>
</evidence>
<evidence type="ECO:0000256" key="4">
    <source>
        <dbReference type="ARBA" id="ARBA00022989"/>
    </source>
</evidence>
<reference evidence="6" key="1">
    <citation type="journal article" date="2019" name="Emerg. Microbes Infect.">
        <title>Comprehensive subspecies identification of 175 nontuberculous mycobacteria species based on 7547 genomic profiles.</title>
        <authorList>
            <person name="Matsumoto Y."/>
            <person name="Kinjo T."/>
            <person name="Motooka D."/>
            <person name="Nabeya D."/>
            <person name="Jung N."/>
            <person name="Uechi K."/>
            <person name="Horii T."/>
            <person name="Iida T."/>
            <person name="Fujita J."/>
            <person name="Nakamura S."/>
        </authorList>
    </citation>
    <scope>NUCLEOTIDE SEQUENCE [LARGE SCALE GENOMIC DNA]</scope>
    <source>
        <strain evidence="6">JCM 13671</strain>
    </source>
</reference>
<evidence type="ECO:0000313" key="7">
    <source>
        <dbReference type="Proteomes" id="UP000466931"/>
    </source>
</evidence>
<dbReference type="GO" id="GO:0022857">
    <property type="term" value="F:transmembrane transporter activity"/>
    <property type="evidence" value="ECO:0007669"/>
    <property type="project" value="InterPro"/>
</dbReference>
<dbReference type="Gene3D" id="1.20.1250.20">
    <property type="entry name" value="MFS general substrate transporter like domains"/>
    <property type="match status" value="2"/>
</dbReference>
<sequence length="415" mass="43033">MRTNRWANLSVAYIALVGAFLPYIGWSASLSDISEDLSLSYSQAGSISSVTGFVAGVMILVGGVLASRWGTKQVVLTGVVAGVGGQLVFAMAESFELVIAGRVLAGVSVGFLWVATYTMAVDWFRDSRQTGRALGIMMSGDGVGALLSLFAFSAVMTAFGWRVGLVLQAVFMAVVLLLVVFVSKNAPKASADLVQVEGLVDRTVPVPERSVREVANRNVLSAVIFWIGGVGLFSVMASWMPAILVEDAGMSESLAGFLTSLFSIVGMAAAFGAPLLAERLGTKKPVIIAGGLLTAGSIAALTGLLATGNYFWLAVCIPLMGLGVYAGEPLTLAEAVESVSAKNASIVNGIILGVPWIVSGFAYPYLLGAVKDATGSFVQGFLVLTIATTALCAISPLFIKERKVAAAQESDAVPA</sequence>
<comment type="subcellular location">
    <subcellularLocation>
        <location evidence="1">Cell membrane</location>
        <topology evidence="1">Multi-pass membrane protein</topology>
    </subcellularLocation>
</comment>
<dbReference type="OrthoDB" id="4638849at2"/>
<evidence type="ECO:0000256" key="3">
    <source>
        <dbReference type="ARBA" id="ARBA00022692"/>
    </source>
</evidence>
<dbReference type="InterPro" id="IPR020846">
    <property type="entry name" value="MFS_dom"/>
</dbReference>
<dbReference type="InterPro" id="IPR036259">
    <property type="entry name" value="MFS_trans_sf"/>
</dbReference>
<dbReference type="PROSITE" id="PS50850">
    <property type="entry name" value="MFS"/>
    <property type="match status" value="1"/>
</dbReference>
<evidence type="ECO:0000256" key="1">
    <source>
        <dbReference type="ARBA" id="ARBA00004651"/>
    </source>
</evidence>
<proteinExistence type="predicted"/>
<dbReference type="CDD" id="cd06174">
    <property type="entry name" value="MFS"/>
    <property type="match status" value="1"/>
</dbReference>
<dbReference type="EMBL" id="AP022612">
    <property type="protein sequence ID" value="BBZ31397.1"/>
    <property type="molecule type" value="Genomic_DNA"/>
</dbReference>
<dbReference type="Pfam" id="PF07690">
    <property type="entry name" value="MFS_1"/>
    <property type="match status" value="1"/>
</dbReference>
<keyword evidence="3" id="KW-0812">Transmembrane</keyword>
<accession>A0A7I7XQ70</accession>
<dbReference type="GO" id="GO:0005886">
    <property type="term" value="C:plasma membrane"/>
    <property type="evidence" value="ECO:0007669"/>
    <property type="project" value="UniProtKB-SubCell"/>
</dbReference>
<dbReference type="PANTHER" id="PTHR43124">
    <property type="entry name" value="PURINE EFFLUX PUMP PBUE"/>
    <property type="match status" value="1"/>
</dbReference>
<gene>
    <name evidence="6" type="ORF">MCNF_00020</name>
</gene>
<dbReference type="RefSeq" id="WP_085152387.1">
    <property type="nucleotide sequence ID" value="NZ_AP022612.1"/>
</dbReference>
<dbReference type="SUPFAM" id="SSF103473">
    <property type="entry name" value="MFS general substrate transporter"/>
    <property type="match status" value="1"/>
</dbReference>
<dbReference type="AlphaFoldDB" id="A0A7I7XQ70"/>
<name>A0A7I7XQ70_9MYCO</name>
<evidence type="ECO:0000256" key="5">
    <source>
        <dbReference type="ARBA" id="ARBA00023136"/>
    </source>
</evidence>
<dbReference type="InterPro" id="IPR050189">
    <property type="entry name" value="MFS_Efflux_Transporters"/>
</dbReference>
<dbReference type="InterPro" id="IPR011701">
    <property type="entry name" value="MFS"/>
</dbReference>
<organism evidence="6 7">
    <name type="scientific">Mycolicibacterium confluentis</name>
    <dbReference type="NCBI Taxonomy" id="28047"/>
    <lineage>
        <taxon>Bacteria</taxon>
        <taxon>Bacillati</taxon>
        <taxon>Actinomycetota</taxon>
        <taxon>Actinomycetes</taxon>
        <taxon>Mycobacteriales</taxon>
        <taxon>Mycobacteriaceae</taxon>
        <taxon>Mycolicibacterium</taxon>
    </lineage>
</organism>
<dbReference type="PANTHER" id="PTHR43124:SF3">
    <property type="entry name" value="CHLORAMPHENICOL EFFLUX PUMP RV0191"/>
    <property type="match status" value="1"/>
</dbReference>
<keyword evidence="2" id="KW-1003">Cell membrane</keyword>
<evidence type="ECO:0000256" key="2">
    <source>
        <dbReference type="ARBA" id="ARBA00022475"/>
    </source>
</evidence>
<keyword evidence="5" id="KW-0472">Membrane</keyword>
<dbReference type="Proteomes" id="UP000466931">
    <property type="component" value="Chromosome"/>
</dbReference>